<dbReference type="InterPro" id="IPR011009">
    <property type="entry name" value="Kinase-like_dom_sf"/>
</dbReference>
<dbReference type="InterPro" id="IPR024171">
    <property type="entry name" value="SRK-like_kinase"/>
</dbReference>
<dbReference type="CDD" id="cd01098">
    <property type="entry name" value="PAN_AP_plant"/>
    <property type="match status" value="1"/>
</dbReference>
<evidence type="ECO:0000256" key="6">
    <source>
        <dbReference type="ARBA" id="ARBA00022729"/>
    </source>
</evidence>
<evidence type="ECO:0000256" key="8">
    <source>
        <dbReference type="ARBA" id="ARBA00022777"/>
    </source>
</evidence>
<dbReference type="PROSITE" id="PS50927">
    <property type="entry name" value="BULB_LECTIN"/>
    <property type="match status" value="1"/>
</dbReference>
<feature type="domain" description="Protein kinase" evidence="21">
    <location>
        <begin position="520"/>
        <end position="806"/>
    </location>
</feature>
<evidence type="ECO:0000256" key="20">
    <source>
        <dbReference type="SAM" id="SignalP"/>
    </source>
</evidence>
<dbReference type="InterPro" id="IPR003609">
    <property type="entry name" value="Pan_app"/>
</dbReference>
<feature type="signal peptide" evidence="20">
    <location>
        <begin position="1"/>
        <end position="20"/>
    </location>
</feature>
<dbReference type="SMART" id="SM00220">
    <property type="entry name" value="S_TKc"/>
    <property type="match status" value="1"/>
</dbReference>
<evidence type="ECO:0000259" key="24">
    <source>
        <dbReference type="PROSITE" id="PS50948"/>
    </source>
</evidence>
<keyword evidence="26" id="KW-1185">Reference proteome</keyword>
<dbReference type="SUPFAM" id="SSF51110">
    <property type="entry name" value="alpha-D-mannose-specific plant lectins"/>
    <property type="match status" value="1"/>
</dbReference>
<dbReference type="SMART" id="SM00108">
    <property type="entry name" value="B_lectin"/>
    <property type="match status" value="1"/>
</dbReference>
<keyword evidence="14" id="KW-0325">Glycoprotein</keyword>
<evidence type="ECO:0000256" key="10">
    <source>
        <dbReference type="ARBA" id="ARBA00022989"/>
    </source>
</evidence>
<dbReference type="InterPro" id="IPR001480">
    <property type="entry name" value="Bulb-type_lectin_dom"/>
</dbReference>
<keyword evidence="8 17" id="KW-0418">Kinase</keyword>
<keyword evidence="12" id="KW-1015">Disulfide bond</keyword>
<evidence type="ECO:0000256" key="13">
    <source>
        <dbReference type="ARBA" id="ARBA00023170"/>
    </source>
</evidence>
<keyword evidence="13" id="KW-0675">Receptor</keyword>
<dbReference type="GO" id="GO:0005524">
    <property type="term" value="F:ATP binding"/>
    <property type="evidence" value="ECO:0007669"/>
    <property type="project" value="UniProtKB-KW"/>
</dbReference>
<evidence type="ECO:0000256" key="9">
    <source>
        <dbReference type="ARBA" id="ARBA00022840"/>
    </source>
</evidence>
<evidence type="ECO:0000256" key="16">
    <source>
        <dbReference type="ARBA" id="ARBA00048679"/>
    </source>
</evidence>
<dbReference type="Gene3D" id="3.30.200.20">
    <property type="entry name" value="Phosphorylase Kinase, domain 1"/>
    <property type="match status" value="1"/>
</dbReference>
<gene>
    <name evidence="25" type="ORF">Syun_010403</name>
</gene>
<keyword evidence="11 19" id="KW-0472">Membrane</keyword>
<dbReference type="CDD" id="cd14066">
    <property type="entry name" value="STKc_IRAK"/>
    <property type="match status" value="1"/>
</dbReference>
<dbReference type="Pfam" id="PF00954">
    <property type="entry name" value="S_locus_glycop"/>
    <property type="match status" value="1"/>
</dbReference>
<evidence type="ECO:0000256" key="7">
    <source>
        <dbReference type="ARBA" id="ARBA00022741"/>
    </source>
</evidence>
<dbReference type="FunFam" id="3.30.200.20:FF:000330">
    <property type="entry name" value="G-type lectin S-receptor-like serine/threonine-protein kinase At4g03230"/>
    <property type="match status" value="1"/>
</dbReference>
<comment type="catalytic activity">
    <reaction evidence="16 17">
        <text>L-seryl-[protein] + ATP = O-phospho-L-seryl-[protein] + ADP + H(+)</text>
        <dbReference type="Rhea" id="RHEA:17989"/>
        <dbReference type="Rhea" id="RHEA-COMP:9863"/>
        <dbReference type="Rhea" id="RHEA-COMP:11604"/>
        <dbReference type="ChEBI" id="CHEBI:15378"/>
        <dbReference type="ChEBI" id="CHEBI:29999"/>
        <dbReference type="ChEBI" id="CHEBI:30616"/>
        <dbReference type="ChEBI" id="CHEBI:83421"/>
        <dbReference type="ChEBI" id="CHEBI:456216"/>
        <dbReference type="EC" id="2.7.11.1"/>
    </reaction>
</comment>
<dbReference type="InterPro" id="IPR000858">
    <property type="entry name" value="S_locus_glycoprot_dom"/>
</dbReference>
<dbReference type="PROSITE" id="PS50026">
    <property type="entry name" value="EGF_3"/>
    <property type="match status" value="1"/>
</dbReference>
<keyword evidence="2" id="KW-1003">Cell membrane</keyword>
<keyword evidence="5 19" id="KW-0812">Transmembrane</keyword>
<evidence type="ECO:0000256" key="15">
    <source>
        <dbReference type="ARBA" id="ARBA00047899"/>
    </source>
</evidence>
<comment type="caution">
    <text evidence="25">The sequence shown here is derived from an EMBL/GenBank/DDBJ whole genome shotgun (WGS) entry which is preliminary data.</text>
</comment>
<feature type="domain" description="Bulb-type lectin" evidence="23">
    <location>
        <begin position="21"/>
        <end position="144"/>
    </location>
</feature>
<comment type="catalytic activity">
    <reaction evidence="15 17">
        <text>L-threonyl-[protein] + ATP = O-phospho-L-threonyl-[protein] + ADP + H(+)</text>
        <dbReference type="Rhea" id="RHEA:46608"/>
        <dbReference type="Rhea" id="RHEA-COMP:11060"/>
        <dbReference type="Rhea" id="RHEA-COMP:11605"/>
        <dbReference type="ChEBI" id="CHEBI:15378"/>
        <dbReference type="ChEBI" id="CHEBI:30013"/>
        <dbReference type="ChEBI" id="CHEBI:30616"/>
        <dbReference type="ChEBI" id="CHEBI:61977"/>
        <dbReference type="ChEBI" id="CHEBI:456216"/>
        <dbReference type="EC" id="2.7.11.1"/>
    </reaction>
</comment>
<dbReference type="GO" id="GO:0004674">
    <property type="term" value="F:protein serine/threonine kinase activity"/>
    <property type="evidence" value="ECO:0007669"/>
    <property type="project" value="UniProtKB-KW"/>
</dbReference>
<evidence type="ECO:0000256" key="4">
    <source>
        <dbReference type="ARBA" id="ARBA00022679"/>
    </source>
</evidence>
<dbReference type="SMART" id="SM00473">
    <property type="entry name" value="PAN_AP"/>
    <property type="match status" value="1"/>
</dbReference>
<evidence type="ECO:0000256" key="19">
    <source>
        <dbReference type="SAM" id="Phobius"/>
    </source>
</evidence>
<evidence type="ECO:0000313" key="25">
    <source>
        <dbReference type="EMBL" id="KAK9152094.1"/>
    </source>
</evidence>
<reference evidence="25 26" key="1">
    <citation type="submission" date="2024-01" db="EMBL/GenBank/DDBJ databases">
        <title>Genome assemblies of Stephania.</title>
        <authorList>
            <person name="Yang L."/>
        </authorList>
    </citation>
    <scope>NUCLEOTIDE SEQUENCE [LARGE SCALE GENOMIC DNA]</scope>
    <source>
        <strain evidence="25">YNDBR</strain>
        <tissue evidence="25">Leaf</tissue>
    </source>
</reference>
<dbReference type="Proteomes" id="UP001420932">
    <property type="component" value="Unassembled WGS sequence"/>
</dbReference>
<feature type="domain" description="EGF-like" evidence="22">
    <location>
        <begin position="285"/>
        <end position="322"/>
    </location>
</feature>
<dbReference type="Gene3D" id="2.90.10.10">
    <property type="entry name" value="Bulb-type lectin domain"/>
    <property type="match status" value="1"/>
</dbReference>
<comment type="caution">
    <text evidence="18">Lacks conserved residue(s) required for the propagation of feature annotation.</text>
</comment>
<comment type="similarity">
    <text evidence="17">Belongs to the protein kinase superfamily. Ser/Thr protein kinase family.</text>
</comment>
<dbReference type="SUPFAM" id="SSF56112">
    <property type="entry name" value="Protein kinase-like (PK-like)"/>
    <property type="match status" value="1"/>
</dbReference>
<evidence type="ECO:0000256" key="14">
    <source>
        <dbReference type="ARBA" id="ARBA00023180"/>
    </source>
</evidence>
<dbReference type="PROSITE" id="PS50011">
    <property type="entry name" value="PROTEIN_KINASE_DOM"/>
    <property type="match status" value="1"/>
</dbReference>
<evidence type="ECO:0000256" key="3">
    <source>
        <dbReference type="ARBA" id="ARBA00022527"/>
    </source>
</evidence>
<comment type="subcellular location">
    <subcellularLocation>
        <location evidence="1">Cell membrane</location>
        <topology evidence="1">Single-pass type I membrane protein</topology>
    </subcellularLocation>
</comment>
<evidence type="ECO:0000256" key="17">
    <source>
        <dbReference type="PIRNR" id="PIRNR000641"/>
    </source>
</evidence>
<dbReference type="InterPro" id="IPR008271">
    <property type="entry name" value="Ser/Thr_kinase_AS"/>
</dbReference>
<name>A0AAP0PRL9_9MAGN</name>
<keyword evidence="3 17" id="KW-0723">Serine/threonine-protein kinase</keyword>
<dbReference type="InterPro" id="IPR000742">
    <property type="entry name" value="EGF"/>
</dbReference>
<dbReference type="InterPro" id="IPR001245">
    <property type="entry name" value="Ser-Thr/Tyr_kinase_cat_dom"/>
</dbReference>
<dbReference type="EMBL" id="JBBNAF010000004">
    <property type="protein sequence ID" value="KAK9152094.1"/>
    <property type="molecule type" value="Genomic_DNA"/>
</dbReference>
<dbReference type="CDD" id="cd00028">
    <property type="entry name" value="B_lectin"/>
    <property type="match status" value="1"/>
</dbReference>
<dbReference type="Pfam" id="PF07714">
    <property type="entry name" value="PK_Tyr_Ser-Thr"/>
    <property type="match status" value="1"/>
</dbReference>
<dbReference type="Pfam" id="PF01453">
    <property type="entry name" value="B_lectin"/>
    <property type="match status" value="1"/>
</dbReference>
<proteinExistence type="inferred from homology"/>
<organism evidence="25 26">
    <name type="scientific">Stephania yunnanensis</name>
    <dbReference type="NCBI Taxonomy" id="152371"/>
    <lineage>
        <taxon>Eukaryota</taxon>
        <taxon>Viridiplantae</taxon>
        <taxon>Streptophyta</taxon>
        <taxon>Embryophyta</taxon>
        <taxon>Tracheophyta</taxon>
        <taxon>Spermatophyta</taxon>
        <taxon>Magnoliopsida</taxon>
        <taxon>Ranunculales</taxon>
        <taxon>Menispermaceae</taxon>
        <taxon>Menispermoideae</taxon>
        <taxon>Cissampelideae</taxon>
        <taxon>Stephania</taxon>
    </lineage>
</organism>
<dbReference type="FunFam" id="1.10.510.10:FF:000060">
    <property type="entry name" value="G-type lectin S-receptor-like serine/threonine-protein kinase"/>
    <property type="match status" value="1"/>
</dbReference>
<dbReference type="EC" id="2.7.11.1" evidence="17"/>
<evidence type="ECO:0000256" key="12">
    <source>
        <dbReference type="ARBA" id="ARBA00023157"/>
    </source>
</evidence>
<evidence type="ECO:0000313" key="26">
    <source>
        <dbReference type="Proteomes" id="UP001420932"/>
    </source>
</evidence>
<evidence type="ECO:0000256" key="18">
    <source>
        <dbReference type="PROSITE-ProRule" id="PRU00076"/>
    </source>
</evidence>
<sequence length="837" mass="94113">MNKPLLLILFLCCTISQSIAANSISKGQSIKDGETIISNGKKFELGFFSPLNSTRNRYVGIWYHNIPGPTVVWIANRETPVTDLSGVFKIGEDGNLLVLNGQSKEPLWSSNTSSLPLNTTAVLRDDGNFVLCAGSDELGSNCRSLWQSFDEPTDTYLPGMRIGRNRRTGEREQILTSWKTERDPSKGGFRLGFDETGLAQIVTWNQSRRYWRSGLWNNQVFVGVPNMRSALLTYGFSLSNDGNYFSYRAYSGSEIMIFKIRWDGKVVELRWNDGKQNWDSSFSLPSNECDVYNKCGAYASCSNFSMMPRCECVRGYEPRFRERWEVGNWSGGCVRKVALQCESNGGERDGFVERDGVKLPDFSSFTAVRSRDECEASCLKNCSCKAYAHGNGLGCLTWNSDLVDMEDFRGGEFKLYIRVANSELDKNKKSSKNAIIIAVVLGIFLLISSGYLLWRFLGKDKGLCKRGDREELVGDVSRSRDFGGVEFSGQHDKGDDEERDAAPDLPMYSFQTIATATDNFSLANKLGQGGFGPVYKGKFPCGTEIAVKRLSRQSGQGLEEFENEVKLIARLQHRNLVRLLGCCIQGEEKMLIYEYLPNKSLDYFIFDPNNQLRLDWEKRFNVIEGIARGLLYLHRDSRLRVIHRDLKASNILLDEEMNPKISDFGMAKIFGGNQNQANTNRLVGTYGYMAPEYAMEGLFSVKSDVYSFGVLLLEIISGKRNTHYRDQDHRSIIGYAWNLWHEERAVDFVDPFISNSSCPMTEVLRCLHIALLCVQDSTIERPTMASVVLMLASEAATLPMPREPTFTVGSSVGMDLFIETSEVMSNNDATVTVVVGR</sequence>
<dbReference type="PANTHER" id="PTHR27002">
    <property type="entry name" value="RECEPTOR-LIKE SERINE/THREONINE-PROTEIN KINASE SD1-8"/>
    <property type="match status" value="1"/>
</dbReference>
<evidence type="ECO:0000259" key="23">
    <source>
        <dbReference type="PROSITE" id="PS50927"/>
    </source>
</evidence>
<dbReference type="FunFam" id="2.90.10.10:FF:000005">
    <property type="entry name" value="G-type lectin S-receptor-like serine/threonine-protein kinase"/>
    <property type="match status" value="1"/>
</dbReference>
<dbReference type="GO" id="GO:0048544">
    <property type="term" value="P:recognition of pollen"/>
    <property type="evidence" value="ECO:0007669"/>
    <property type="project" value="InterPro"/>
</dbReference>
<evidence type="ECO:0000256" key="5">
    <source>
        <dbReference type="ARBA" id="ARBA00022692"/>
    </source>
</evidence>
<accession>A0AAP0PRL9</accession>
<dbReference type="PROSITE" id="PS50948">
    <property type="entry name" value="PAN"/>
    <property type="match status" value="1"/>
</dbReference>
<evidence type="ECO:0000256" key="1">
    <source>
        <dbReference type="ARBA" id="ARBA00004251"/>
    </source>
</evidence>
<feature type="chain" id="PRO_5043029711" description="Receptor-like serine/threonine-protein kinase" evidence="20">
    <location>
        <begin position="21"/>
        <end position="837"/>
    </location>
</feature>
<keyword evidence="4 17" id="KW-0808">Transferase</keyword>
<evidence type="ECO:0000259" key="21">
    <source>
        <dbReference type="PROSITE" id="PS50011"/>
    </source>
</evidence>
<dbReference type="Pfam" id="PF08276">
    <property type="entry name" value="PAN_2"/>
    <property type="match status" value="1"/>
</dbReference>
<dbReference type="GO" id="GO:0005886">
    <property type="term" value="C:plasma membrane"/>
    <property type="evidence" value="ECO:0007669"/>
    <property type="project" value="UniProtKB-SubCell"/>
</dbReference>
<keyword evidence="9 17" id="KW-0067">ATP-binding</keyword>
<evidence type="ECO:0000259" key="22">
    <source>
        <dbReference type="PROSITE" id="PS50026"/>
    </source>
</evidence>
<evidence type="ECO:0000256" key="2">
    <source>
        <dbReference type="ARBA" id="ARBA00022475"/>
    </source>
</evidence>
<dbReference type="InterPro" id="IPR036426">
    <property type="entry name" value="Bulb-type_lectin_dom_sf"/>
</dbReference>
<keyword evidence="6 20" id="KW-0732">Signal</keyword>
<keyword evidence="7 17" id="KW-0547">Nucleotide-binding</keyword>
<keyword evidence="18" id="KW-0245">EGF-like domain</keyword>
<evidence type="ECO:0000256" key="11">
    <source>
        <dbReference type="ARBA" id="ARBA00023136"/>
    </source>
</evidence>
<dbReference type="PROSITE" id="PS00108">
    <property type="entry name" value="PROTEIN_KINASE_ST"/>
    <property type="match status" value="1"/>
</dbReference>
<feature type="domain" description="Apple" evidence="24">
    <location>
        <begin position="341"/>
        <end position="420"/>
    </location>
</feature>
<dbReference type="AlphaFoldDB" id="A0AAP0PRL9"/>
<dbReference type="Gene3D" id="1.10.510.10">
    <property type="entry name" value="Transferase(Phosphotransferase) domain 1"/>
    <property type="match status" value="1"/>
</dbReference>
<feature type="transmembrane region" description="Helical" evidence="19">
    <location>
        <begin position="434"/>
        <end position="457"/>
    </location>
</feature>
<protein>
    <recommendedName>
        <fullName evidence="17">Receptor-like serine/threonine-protein kinase</fullName>
        <ecNumber evidence="17">2.7.11.1</ecNumber>
    </recommendedName>
</protein>
<dbReference type="PIRSF" id="PIRSF000641">
    <property type="entry name" value="SRK"/>
    <property type="match status" value="1"/>
</dbReference>
<dbReference type="InterPro" id="IPR000719">
    <property type="entry name" value="Prot_kinase_dom"/>
</dbReference>
<keyword evidence="10 19" id="KW-1133">Transmembrane helix</keyword>
<dbReference type="PANTHER" id="PTHR27002:SF932">
    <property type="entry name" value="RECEPTOR-LIKE SERINE_THREONINE-PROTEIN KINASE"/>
    <property type="match status" value="1"/>
</dbReference>